<dbReference type="SUPFAM" id="SSF52799">
    <property type="entry name" value="(Phosphotyrosine protein) phosphatases II"/>
    <property type="match status" value="1"/>
</dbReference>
<reference evidence="2 3" key="1">
    <citation type="submission" date="2017-05" db="EMBL/GenBank/DDBJ databases">
        <authorList>
            <person name="Varghese N."/>
            <person name="Submissions S."/>
        </authorList>
    </citation>
    <scope>NUCLEOTIDE SEQUENCE [LARGE SCALE GENOMIC DNA]</scope>
    <source>
        <strain evidence="2 3">DSM 15949</strain>
    </source>
</reference>
<comment type="caution">
    <text evidence="2">The sequence shown here is derived from an EMBL/GenBank/DDBJ whole genome shotgun (WGS) entry which is preliminary data.</text>
</comment>
<evidence type="ECO:0000313" key="3">
    <source>
        <dbReference type="Proteomes" id="UP001157914"/>
    </source>
</evidence>
<evidence type="ECO:0000313" key="2">
    <source>
        <dbReference type="EMBL" id="SMP24031.1"/>
    </source>
</evidence>
<gene>
    <name evidence="2" type="ORF">SAMN06265374_2364</name>
</gene>
<sequence>MEKYPSDLRAQLMDDETSIRAYLPLPEGGFIATLGFPGLAFDFAGAAYVDPFRMTATLSAPALANCKILIVLVESHEVPADAFQLLKEECSKLRIRLFHLPISDYDAPDGTFQNAWATVEPDLRAVFAAGGTVALSCHYGAGRSGTIAASLLIRQGLTTEAAIAAIRAQFAESIESDKQLQWLKDLSPAA</sequence>
<dbReference type="InterPro" id="IPR029021">
    <property type="entry name" value="Prot-tyrosine_phosphatase-like"/>
</dbReference>
<dbReference type="Pfam" id="PF22785">
    <property type="entry name" value="Tc-R-P"/>
    <property type="match status" value="1"/>
</dbReference>
<dbReference type="InterPro" id="IPR000387">
    <property type="entry name" value="Tyr_Pase_dom"/>
</dbReference>
<dbReference type="Proteomes" id="UP001157914">
    <property type="component" value="Unassembled WGS sequence"/>
</dbReference>
<protein>
    <recommendedName>
        <fullName evidence="1">Tyrosine specific protein phosphatases domain-containing protein</fullName>
    </recommendedName>
</protein>
<name>A0ABY1P1E9_9HYPH</name>
<evidence type="ECO:0000259" key="1">
    <source>
        <dbReference type="PROSITE" id="PS50056"/>
    </source>
</evidence>
<organism evidence="2 3">
    <name type="scientific">Roseibium denhamense</name>
    <dbReference type="NCBI Taxonomy" id="76305"/>
    <lineage>
        <taxon>Bacteria</taxon>
        <taxon>Pseudomonadati</taxon>
        <taxon>Pseudomonadota</taxon>
        <taxon>Alphaproteobacteria</taxon>
        <taxon>Hyphomicrobiales</taxon>
        <taxon>Stappiaceae</taxon>
        <taxon>Roseibium</taxon>
    </lineage>
</organism>
<feature type="domain" description="Tyrosine specific protein phosphatases" evidence="1">
    <location>
        <begin position="130"/>
        <end position="181"/>
    </location>
</feature>
<dbReference type="EMBL" id="FXTT01000003">
    <property type="protein sequence ID" value="SMP24031.1"/>
    <property type="molecule type" value="Genomic_DNA"/>
</dbReference>
<dbReference type="Gene3D" id="3.90.190.10">
    <property type="entry name" value="Protein tyrosine phosphatase superfamily"/>
    <property type="match status" value="1"/>
</dbReference>
<dbReference type="PROSITE" id="PS50056">
    <property type="entry name" value="TYR_PHOSPHATASE_2"/>
    <property type="match status" value="1"/>
</dbReference>
<proteinExistence type="predicted"/>
<accession>A0ABY1P1E9</accession>
<keyword evidence="3" id="KW-1185">Reference proteome</keyword>